<dbReference type="PROSITE" id="PS50011">
    <property type="entry name" value="PROTEIN_KINASE_DOM"/>
    <property type="match status" value="1"/>
</dbReference>
<proteinExistence type="predicted"/>
<comment type="catalytic activity">
    <reaction evidence="8">
        <text>L-seryl-[protein] + ATP = O-phospho-L-seryl-[protein] + ADP + H(+)</text>
        <dbReference type="Rhea" id="RHEA:17989"/>
        <dbReference type="Rhea" id="RHEA-COMP:9863"/>
        <dbReference type="Rhea" id="RHEA-COMP:11604"/>
        <dbReference type="ChEBI" id="CHEBI:15378"/>
        <dbReference type="ChEBI" id="CHEBI:29999"/>
        <dbReference type="ChEBI" id="CHEBI:30616"/>
        <dbReference type="ChEBI" id="CHEBI:83421"/>
        <dbReference type="ChEBI" id="CHEBI:456216"/>
        <dbReference type="EC" id="2.7.11.1"/>
    </reaction>
</comment>
<dbReference type="InterPro" id="IPR017441">
    <property type="entry name" value="Protein_kinase_ATP_BS"/>
</dbReference>
<dbReference type="GO" id="GO:0004674">
    <property type="term" value="F:protein serine/threonine kinase activity"/>
    <property type="evidence" value="ECO:0007669"/>
    <property type="project" value="UniProtKB-EC"/>
</dbReference>
<dbReference type="Gene3D" id="1.10.510.10">
    <property type="entry name" value="Transferase(Phosphotransferase) domain 1"/>
    <property type="match status" value="1"/>
</dbReference>
<dbReference type="Pfam" id="PF03793">
    <property type="entry name" value="PASTA"/>
    <property type="match status" value="3"/>
</dbReference>
<dbReference type="EC" id="2.7.11.1" evidence="1"/>
<dbReference type="PANTHER" id="PTHR43289:SF34">
    <property type="entry name" value="SERINE_THREONINE-PROTEIN KINASE YBDM-RELATED"/>
    <property type="match status" value="1"/>
</dbReference>
<feature type="domain" description="PASTA" evidence="13">
    <location>
        <begin position="366"/>
        <end position="433"/>
    </location>
</feature>
<organism evidence="14 15">
    <name type="scientific">Aeribacillus alveayuensis</name>
    <dbReference type="NCBI Taxonomy" id="279215"/>
    <lineage>
        <taxon>Bacteria</taxon>
        <taxon>Bacillati</taxon>
        <taxon>Bacillota</taxon>
        <taxon>Bacilli</taxon>
        <taxon>Bacillales</taxon>
        <taxon>Bacillaceae</taxon>
        <taxon>Aeribacillus</taxon>
    </lineage>
</organism>
<feature type="domain" description="Protein kinase" evidence="12">
    <location>
        <begin position="11"/>
        <end position="268"/>
    </location>
</feature>
<dbReference type="Gene3D" id="3.30.10.20">
    <property type="match status" value="3"/>
</dbReference>
<evidence type="ECO:0000256" key="5">
    <source>
        <dbReference type="ARBA" id="ARBA00022777"/>
    </source>
</evidence>
<dbReference type="EMBL" id="JAUSTR010000001">
    <property type="protein sequence ID" value="MDQ0161691.1"/>
    <property type="molecule type" value="Genomic_DNA"/>
</dbReference>
<dbReference type="PROSITE" id="PS00108">
    <property type="entry name" value="PROTEIN_KINASE_ST"/>
    <property type="match status" value="1"/>
</dbReference>
<dbReference type="PROSITE" id="PS51178">
    <property type="entry name" value="PASTA"/>
    <property type="match status" value="3"/>
</dbReference>
<keyword evidence="2" id="KW-0723">Serine/threonine-protein kinase</keyword>
<dbReference type="SUPFAM" id="SSF56112">
    <property type="entry name" value="Protein kinase-like (PK-like)"/>
    <property type="match status" value="1"/>
</dbReference>
<dbReference type="RefSeq" id="WP_419151326.1">
    <property type="nucleotide sequence ID" value="NZ_JAUSTR010000001.1"/>
</dbReference>
<evidence type="ECO:0000256" key="1">
    <source>
        <dbReference type="ARBA" id="ARBA00012513"/>
    </source>
</evidence>
<evidence type="ECO:0000256" key="4">
    <source>
        <dbReference type="ARBA" id="ARBA00022741"/>
    </source>
</evidence>
<reference evidence="14 15" key="1">
    <citation type="submission" date="2023-07" db="EMBL/GenBank/DDBJ databases">
        <title>Genomic Encyclopedia of Type Strains, Phase IV (KMG-IV): sequencing the most valuable type-strain genomes for metagenomic binning, comparative biology and taxonomic classification.</title>
        <authorList>
            <person name="Goeker M."/>
        </authorList>
    </citation>
    <scope>NUCLEOTIDE SEQUENCE [LARGE SCALE GENOMIC DNA]</scope>
    <source>
        <strain evidence="14 15">DSM 19092</strain>
    </source>
</reference>
<dbReference type="PROSITE" id="PS00107">
    <property type="entry name" value="PROTEIN_KINASE_ATP"/>
    <property type="match status" value="1"/>
</dbReference>
<accession>A0ABT9VL38</accession>
<keyword evidence="11" id="KW-0812">Transmembrane</keyword>
<sequence length="656" mass="73928">MLIGKRISGRYKILEVIGGGGMANVYLARDIILERNVAIKILRFDFVNDEEFIRRFRREAQSATSLDHPNIVSIYDVGEEDNIYYIVMEYVAGQTLKQYIQRNAPLNPREALNIMDQIVSAIAHAHENHIVHRDIKPHNILIDHNGNVKVTDFGIAMAITSTTITHTNSILGSVHYLSPEQARGGLATKKSDIYSLGVVLYEMLAGRLPFDGESAVSIALKHLQSEAPSPKRWNPAIPQSVENIILKAMAKDPIHRYNSVEEMQQDILTAFHADRRNEKRYTIPESNEEVTKAIPIIQDKPFEKLNENTIVHSSKDEKHSDGSNEKSSDRKPRKKKRRWLKFFIISIVVLIMAAVLALTVLPSLLLPKDVKVPDVSRMKYEEAVNLLVSNGFHIDDPIILENDEIEEGYVIKTSPEAGEMVKEGSSITIYKSAGKKKVAIDNFVGEDIDRVRTILEKKGFSNINVEEVYHKENPGTIIEQSPEEGAEIIPSEDELNFIVSKGPQKIKLADLTGYTREAVENYAKDQNLKLIAKEEHSDQIPEGEVISQAPKAGKELLPGESIEVVFSLGPEEKPVKKVKIEVQIPYESEDPKEEAEVEIFVNDAKHSFDQPYETFKITEPSTKTIELTIEPGQSAYYQILVDHRVILSETVPYPED</sequence>
<dbReference type="CDD" id="cd14014">
    <property type="entry name" value="STKc_PknB_like"/>
    <property type="match status" value="1"/>
</dbReference>
<evidence type="ECO:0000259" key="13">
    <source>
        <dbReference type="PROSITE" id="PS51178"/>
    </source>
</evidence>
<evidence type="ECO:0000256" key="3">
    <source>
        <dbReference type="ARBA" id="ARBA00022679"/>
    </source>
</evidence>
<dbReference type="CDD" id="cd06577">
    <property type="entry name" value="PASTA_pknB"/>
    <property type="match status" value="3"/>
</dbReference>
<keyword evidence="5 14" id="KW-0418">Kinase</keyword>
<keyword evidence="11" id="KW-0472">Membrane</keyword>
<keyword evidence="3 14" id="KW-0808">Transferase</keyword>
<evidence type="ECO:0000259" key="12">
    <source>
        <dbReference type="PROSITE" id="PS50011"/>
    </source>
</evidence>
<evidence type="ECO:0000313" key="15">
    <source>
        <dbReference type="Proteomes" id="UP001225646"/>
    </source>
</evidence>
<dbReference type="Pfam" id="PF21160">
    <property type="entry name" value="PrkC-like_PASTA-like"/>
    <property type="match status" value="1"/>
</dbReference>
<name>A0ABT9VL38_9BACI</name>
<dbReference type="InterPro" id="IPR005543">
    <property type="entry name" value="PASTA_dom"/>
</dbReference>
<feature type="domain" description="PASTA" evidence="13">
    <location>
        <begin position="434"/>
        <end position="501"/>
    </location>
</feature>
<dbReference type="PANTHER" id="PTHR43289">
    <property type="entry name" value="MITOGEN-ACTIVATED PROTEIN KINASE KINASE KINASE 20-RELATED"/>
    <property type="match status" value="1"/>
</dbReference>
<comment type="catalytic activity">
    <reaction evidence="7">
        <text>L-threonyl-[protein] + ATP = O-phospho-L-threonyl-[protein] + ADP + H(+)</text>
        <dbReference type="Rhea" id="RHEA:46608"/>
        <dbReference type="Rhea" id="RHEA-COMP:11060"/>
        <dbReference type="Rhea" id="RHEA-COMP:11605"/>
        <dbReference type="ChEBI" id="CHEBI:15378"/>
        <dbReference type="ChEBI" id="CHEBI:30013"/>
        <dbReference type="ChEBI" id="CHEBI:30616"/>
        <dbReference type="ChEBI" id="CHEBI:61977"/>
        <dbReference type="ChEBI" id="CHEBI:456216"/>
        <dbReference type="EC" id="2.7.11.1"/>
    </reaction>
</comment>
<keyword evidence="11" id="KW-1133">Transmembrane helix</keyword>
<feature type="transmembrane region" description="Helical" evidence="11">
    <location>
        <begin position="339"/>
        <end position="361"/>
    </location>
</feature>
<gene>
    <name evidence="14" type="ORF">J2S06_000761</name>
</gene>
<dbReference type="SMART" id="SM00740">
    <property type="entry name" value="PASTA"/>
    <property type="match status" value="3"/>
</dbReference>
<protein>
    <recommendedName>
        <fullName evidence="1">non-specific serine/threonine protein kinase</fullName>
        <ecNumber evidence="1">2.7.11.1</ecNumber>
    </recommendedName>
</protein>
<evidence type="ECO:0000256" key="9">
    <source>
        <dbReference type="PROSITE-ProRule" id="PRU10141"/>
    </source>
</evidence>
<feature type="binding site" evidence="9">
    <location>
        <position position="40"/>
    </location>
    <ligand>
        <name>ATP</name>
        <dbReference type="ChEBI" id="CHEBI:30616"/>
    </ligand>
</feature>
<keyword evidence="4 9" id="KW-0547">Nucleotide-binding</keyword>
<feature type="compositionally biased region" description="Basic and acidic residues" evidence="10">
    <location>
        <begin position="313"/>
        <end position="330"/>
    </location>
</feature>
<evidence type="ECO:0000256" key="6">
    <source>
        <dbReference type="ARBA" id="ARBA00022840"/>
    </source>
</evidence>
<dbReference type="SMART" id="SM00220">
    <property type="entry name" value="S_TKc"/>
    <property type="match status" value="1"/>
</dbReference>
<evidence type="ECO:0000256" key="8">
    <source>
        <dbReference type="ARBA" id="ARBA00048679"/>
    </source>
</evidence>
<evidence type="ECO:0000256" key="11">
    <source>
        <dbReference type="SAM" id="Phobius"/>
    </source>
</evidence>
<evidence type="ECO:0000256" key="7">
    <source>
        <dbReference type="ARBA" id="ARBA00047899"/>
    </source>
</evidence>
<evidence type="ECO:0000256" key="10">
    <source>
        <dbReference type="SAM" id="MobiDB-lite"/>
    </source>
</evidence>
<evidence type="ECO:0000256" key="2">
    <source>
        <dbReference type="ARBA" id="ARBA00022527"/>
    </source>
</evidence>
<dbReference type="Proteomes" id="UP001225646">
    <property type="component" value="Unassembled WGS sequence"/>
</dbReference>
<dbReference type="InterPro" id="IPR011009">
    <property type="entry name" value="Kinase-like_dom_sf"/>
</dbReference>
<feature type="domain" description="PASTA" evidence="13">
    <location>
        <begin position="502"/>
        <end position="568"/>
    </location>
</feature>
<dbReference type="NCBIfam" id="NF033483">
    <property type="entry name" value="PknB_PASTA_kin"/>
    <property type="match status" value="1"/>
</dbReference>
<evidence type="ECO:0000313" key="14">
    <source>
        <dbReference type="EMBL" id="MDQ0161691.1"/>
    </source>
</evidence>
<comment type="caution">
    <text evidence="14">The sequence shown here is derived from an EMBL/GenBank/DDBJ whole genome shotgun (WGS) entry which is preliminary data.</text>
</comment>
<dbReference type="Gene3D" id="2.60.40.2560">
    <property type="match status" value="1"/>
</dbReference>
<keyword evidence="15" id="KW-1185">Reference proteome</keyword>
<keyword evidence="6 9" id="KW-0067">ATP-binding</keyword>
<dbReference type="InterPro" id="IPR000719">
    <property type="entry name" value="Prot_kinase_dom"/>
</dbReference>
<feature type="region of interest" description="Disordered" evidence="10">
    <location>
        <begin position="310"/>
        <end position="332"/>
    </location>
</feature>
<dbReference type="InterPro" id="IPR008271">
    <property type="entry name" value="Ser/Thr_kinase_AS"/>
</dbReference>
<dbReference type="Gene3D" id="3.30.200.20">
    <property type="entry name" value="Phosphorylase Kinase, domain 1"/>
    <property type="match status" value="1"/>
</dbReference>
<dbReference type="Pfam" id="PF00069">
    <property type="entry name" value="Pkinase"/>
    <property type="match status" value="1"/>
</dbReference>